<gene>
    <name evidence="2" type="ORF">BS47DRAFT_1402686</name>
</gene>
<evidence type="ECO:0000313" key="3">
    <source>
        <dbReference type="Proteomes" id="UP000886523"/>
    </source>
</evidence>
<comment type="caution">
    <text evidence="2">The sequence shown here is derived from an EMBL/GenBank/DDBJ whole genome shotgun (WGS) entry which is preliminary data.</text>
</comment>
<dbReference type="AlphaFoldDB" id="A0A9P6ADI4"/>
<accession>A0A9P6ADI4</accession>
<dbReference type="Proteomes" id="UP000886523">
    <property type="component" value="Unassembled WGS sequence"/>
</dbReference>
<evidence type="ECO:0000313" key="2">
    <source>
        <dbReference type="EMBL" id="KAF9503159.1"/>
    </source>
</evidence>
<protein>
    <submittedName>
        <fullName evidence="2">Uncharacterized protein</fullName>
    </submittedName>
</protein>
<reference evidence="2" key="1">
    <citation type="journal article" date="2020" name="Nat. Commun.">
        <title>Large-scale genome sequencing of mycorrhizal fungi provides insights into the early evolution of symbiotic traits.</title>
        <authorList>
            <person name="Miyauchi S."/>
            <person name="Kiss E."/>
            <person name="Kuo A."/>
            <person name="Drula E."/>
            <person name="Kohler A."/>
            <person name="Sanchez-Garcia M."/>
            <person name="Morin E."/>
            <person name="Andreopoulos B."/>
            <person name="Barry K.W."/>
            <person name="Bonito G."/>
            <person name="Buee M."/>
            <person name="Carver A."/>
            <person name="Chen C."/>
            <person name="Cichocki N."/>
            <person name="Clum A."/>
            <person name="Culley D."/>
            <person name="Crous P.W."/>
            <person name="Fauchery L."/>
            <person name="Girlanda M."/>
            <person name="Hayes R.D."/>
            <person name="Keri Z."/>
            <person name="LaButti K."/>
            <person name="Lipzen A."/>
            <person name="Lombard V."/>
            <person name="Magnuson J."/>
            <person name="Maillard F."/>
            <person name="Murat C."/>
            <person name="Nolan M."/>
            <person name="Ohm R.A."/>
            <person name="Pangilinan J."/>
            <person name="Pereira M.F."/>
            <person name="Perotto S."/>
            <person name="Peter M."/>
            <person name="Pfister S."/>
            <person name="Riley R."/>
            <person name="Sitrit Y."/>
            <person name="Stielow J.B."/>
            <person name="Szollosi G."/>
            <person name="Zifcakova L."/>
            <person name="Stursova M."/>
            <person name="Spatafora J.W."/>
            <person name="Tedersoo L."/>
            <person name="Vaario L.M."/>
            <person name="Yamada A."/>
            <person name="Yan M."/>
            <person name="Wang P."/>
            <person name="Xu J."/>
            <person name="Bruns T."/>
            <person name="Baldrian P."/>
            <person name="Vilgalys R."/>
            <person name="Dunand C."/>
            <person name="Henrissat B."/>
            <person name="Grigoriev I.V."/>
            <person name="Hibbett D."/>
            <person name="Nagy L.G."/>
            <person name="Martin F.M."/>
        </authorList>
    </citation>
    <scope>NUCLEOTIDE SEQUENCE</scope>
    <source>
        <strain evidence="2">UP504</strain>
    </source>
</reference>
<keyword evidence="3" id="KW-1185">Reference proteome</keyword>
<sequence length="254" mass="28054">MSPLPLSSPIHLPAPTHVSGGWEVDSRGSLHICLRTPHYGLPMKNLGNPELLAETVFSSDSDFSSAPSIIMPYYADQLGYYTSTFVIMYMAAWATVHQPEGFEALTNCFYTPDEGIFPRGSKHYLHAVVRPTPPPIPSPVPLVDSHLIEGWAVQRVALSSIKQSHSEDGPRRETISESIRGMLSFDEEEEEEEELGPPALTFAGPQYPLAPYCEVKSGVFAADLSETIEGDRRVNRNWKKKEKKAQQGGKGEKA</sequence>
<name>A0A9P6ADI4_9AGAM</name>
<proteinExistence type="predicted"/>
<evidence type="ECO:0000256" key="1">
    <source>
        <dbReference type="SAM" id="MobiDB-lite"/>
    </source>
</evidence>
<dbReference type="EMBL" id="MU129429">
    <property type="protein sequence ID" value="KAF9503159.1"/>
    <property type="molecule type" value="Genomic_DNA"/>
</dbReference>
<feature type="region of interest" description="Disordered" evidence="1">
    <location>
        <begin position="231"/>
        <end position="254"/>
    </location>
</feature>
<organism evidence="2 3">
    <name type="scientific">Hydnum rufescens UP504</name>
    <dbReference type="NCBI Taxonomy" id="1448309"/>
    <lineage>
        <taxon>Eukaryota</taxon>
        <taxon>Fungi</taxon>
        <taxon>Dikarya</taxon>
        <taxon>Basidiomycota</taxon>
        <taxon>Agaricomycotina</taxon>
        <taxon>Agaricomycetes</taxon>
        <taxon>Cantharellales</taxon>
        <taxon>Hydnaceae</taxon>
        <taxon>Hydnum</taxon>
    </lineage>
</organism>